<keyword evidence="2" id="KW-1185">Reference proteome</keyword>
<organism evidence="1 2">
    <name type="scientific">Dolichospermum flos-aquae UHCC 0037</name>
    <dbReference type="NCBI Taxonomy" id="2590026"/>
    <lineage>
        <taxon>Bacteria</taxon>
        <taxon>Bacillati</taxon>
        <taxon>Cyanobacteriota</taxon>
        <taxon>Cyanophyceae</taxon>
        <taxon>Nostocales</taxon>
        <taxon>Aphanizomenonaceae</taxon>
        <taxon>Dolichospermum</taxon>
    </lineage>
</organism>
<proteinExistence type="predicted"/>
<accession>A0ACC7S8Q1</accession>
<sequence>METITLNSHVGQDGILHLDIPVNIINTDLTITIILKPSDNFQQDNKPKGKGWPANFFEETSGCLKDTPLTIDSECWVSFPQPNLLAKIFYQKTSSTERFQ</sequence>
<reference evidence="2" key="1">
    <citation type="journal article" date="2020" name="Toxins">
        <title>Phylogenomic Analysis of Secondary Metabolism in the Toxic Cyanobacterial Genera Anabaena, Dolichospermum and Aphanizomenon.</title>
        <authorList>
            <person name="Oesterholm J."/>
            <person name="Popin R.V."/>
            <person name="Fewer D.P."/>
            <person name="Sivonen K."/>
        </authorList>
    </citation>
    <scope>NUCLEOTIDE SEQUENCE [LARGE SCALE GENOMIC DNA]</scope>
    <source>
        <strain evidence="2">UHCC 0037</strain>
    </source>
</reference>
<gene>
    <name evidence="1" type="ORF">FJR39_17635</name>
</gene>
<protein>
    <submittedName>
        <fullName evidence="1">Uncharacterized protein</fullName>
    </submittedName>
</protein>
<dbReference type="Proteomes" id="UP001517388">
    <property type="component" value="Unassembled WGS sequence"/>
</dbReference>
<evidence type="ECO:0000313" key="1">
    <source>
        <dbReference type="EMBL" id="MTJ44888.1"/>
    </source>
</evidence>
<name>A0ACC7S8Q1_DOLFA</name>
<dbReference type="EMBL" id="VILF01000004">
    <property type="protein sequence ID" value="MTJ44888.1"/>
    <property type="molecule type" value="Genomic_DNA"/>
</dbReference>
<evidence type="ECO:0000313" key="2">
    <source>
        <dbReference type="Proteomes" id="UP001517388"/>
    </source>
</evidence>
<comment type="caution">
    <text evidence="1">The sequence shown here is derived from an EMBL/GenBank/DDBJ whole genome shotgun (WGS) entry which is preliminary data.</text>
</comment>